<evidence type="ECO:0000313" key="3">
    <source>
        <dbReference type="Proteomes" id="UP000693970"/>
    </source>
</evidence>
<organism evidence="2 3">
    <name type="scientific">Nitzschia inconspicua</name>
    <dbReference type="NCBI Taxonomy" id="303405"/>
    <lineage>
        <taxon>Eukaryota</taxon>
        <taxon>Sar</taxon>
        <taxon>Stramenopiles</taxon>
        <taxon>Ochrophyta</taxon>
        <taxon>Bacillariophyta</taxon>
        <taxon>Bacillariophyceae</taxon>
        <taxon>Bacillariophycidae</taxon>
        <taxon>Bacillariales</taxon>
        <taxon>Bacillariaceae</taxon>
        <taxon>Nitzschia</taxon>
    </lineage>
</organism>
<feature type="signal peptide" evidence="1">
    <location>
        <begin position="1"/>
        <end position="23"/>
    </location>
</feature>
<dbReference type="Proteomes" id="UP000693970">
    <property type="component" value="Unassembled WGS sequence"/>
</dbReference>
<proteinExistence type="predicted"/>
<evidence type="ECO:0008006" key="4">
    <source>
        <dbReference type="Google" id="ProtNLM"/>
    </source>
</evidence>
<keyword evidence="1" id="KW-0732">Signal</keyword>
<evidence type="ECO:0000313" key="2">
    <source>
        <dbReference type="EMBL" id="KAG7351209.1"/>
    </source>
</evidence>
<gene>
    <name evidence="2" type="ORF">IV203_010569</name>
</gene>
<protein>
    <recommendedName>
        <fullName evidence="4">Dirigent protein</fullName>
    </recommendedName>
</protein>
<dbReference type="EMBL" id="JAGRRH010000018">
    <property type="protein sequence ID" value="KAG7351209.1"/>
    <property type="molecule type" value="Genomic_DNA"/>
</dbReference>
<evidence type="ECO:0000256" key="1">
    <source>
        <dbReference type="SAM" id="SignalP"/>
    </source>
</evidence>
<reference evidence="2" key="2">
    <citation type="submission" date="2021-04" db="EMBL/GenBank/DDBJ databases">
        <authorList>
            <person name="Podell S."/>
        </authorList>
    </citation>
    <scope>NUCLEOTIDE SEQUENCE</scope>
    <source>
        <strain evidence="2">Hildebrandi</strain>
    </source>
</reference>
<comment type="caution">
    <text evidence="2">The sequence shown here is derived from an EMBL/GenBank/DDBJ whole genome shotgun (WGS) entry which is preliminary data.</text>
</comment>
<keyword evidence="3" id="KW-1185">Reference proteome</keyword>
<feature type="chain" id="PRO_5039895875" description="Dirigent protein" evidence="1">
    <location>
        <begin position="24"/>
        <end position="172"/>
    </location>
</feature>
<dbReference type="AlphaFoldDB" id="A0A9K3PN74"/>
<dbReference type="OrthoDB" id="674745at2759"/>
<reference evidence="2" key="1">
    <citation type="journal article" date="2021" name="Sci. Rep.">
        <title>Diploid genomic architecture of Nitzschia inconspicua, an elite biomass production diatom.</title>
        <authorList>
            <person name="Oliver A."/>
            <person name="Podell S."/>
            <person name="Pinowska A."/>
            <person name="Traller J.C."/>
            <person name="Smith S.R."/>
            <person name="McClure R."/>
            <person name="Beliaev A."/>
            <person name="Bohutskyi P."/>
            <person name="Hill E.A."/>
            <person name="Rabines A."/>
            <person name="Zheng H."/>
            <person name="Allen L.Z."/>
            <person name="Kuo A."/>
            <person name="Grigoriev I.V."/>
            <person name="Allen A.E."/>
            <person name="Hazlebeck D."/>
            <person name="Allen E.E."/>
        </authorList>
    </citation>
    <scope>NUCLEOTIDE SEQUENCE</scope>
    <source>
        <strain evidence="2">Hildebrandi</strain>
    </source>
</reference>
<name>A0A9K3PN74_9STRA</name>
<sequence length="172" mass="18384">MKVPSIILKIVFLAAFAVFMVKGYDLESPPLSITIQELQSPPGPRHSAGIVRVGRTPAARIEEGKQVGLIWFDNDLAVPSTGAPMGTQTGHCVEVSANSLLACYFRFDLDAAEGKGTITAEALFDLAVFPTADLTITGGTGDFLGIIGSGFTFPPENFDGTTFFYTLNYFLP</sequence>
<accession>A0A9K3PN74</accession>